<dbReference type="SMART" id="SM00382">
    <property type="entry name" value="AAA"/>
    <property type="match status" value="1"/>
</dbReference>
<dbReference type="GO" id="GO:0005524">
    <property type="term" value="F:ATP binding"/>
    <property type="evidence" value="ECO:0007669"/>
    <property type="project" value="UniProtKB-KW"/>
</dbReference>
<keyword evidence="1" id="KW-0813">Transport</keyword>
<dbReference type="Proteomes" id="UP001250214">
    <property type="component" value="Unassembled WGS sequence"/>
</dbReference>
<organism evidence="5 6">
    <name type="scientific">Lipingzhangella rawalii</name>
    <dbReference type="NCBI Taxonomy" id="2055835"/>
    <lineage>
        <taxon>Bacteria</taxon>
        <taxon>Bacillati</taxon>
        <taxon>Actinomycetota</taxon>
        <taxon>Actinomycetes</taxon>
        <taxon>Streptosporangiales</taxon>
        <taxon>Nocardiopsidaceae</taxon>
        <taxon>Lipingzhangella</taxon>
    </lineage>
</organism>
<dbReference type="RefSeq" id="WP_310911664.1">
    <property type="nucleotide sequence ID" value="NZ_JAVLVT010000003.1"/>
</dbReference>
<dbReference type="InterPro" id="IPR005116">
    <property type="entry name" value="Transp-assoc_OB_typ1"/>
</dbReference>
<dbReference type="PROSITE" id="PS50893">
    <property type="entry name" value="ABC_TRANSPORTER_2"/>
    <property type="match status" value="1"/>
</dbReference>
<evidence type="ECO:0000256" key="1">
    <source>
        <dbReference type="ARBA" id="ARBA00022448"/>
    </source>
</evidence>
<dbReference type="InterPro" id="IPR012340">
    <property type="entry name" value="NA-bd_OB-fold"/>
</dbReference>
<evidence type="ECO:0000313" key="5">
    <source>
        <dbReference type="EMBL" id="MDS1270124.1"/>
    </source>
</evidence>
<dbReference type="Pfam" id="PF00005">
    <property type="entry name" value="ABC_tran"/>
    <property type="match status" value="1"/>
</dbReference>
<dbReference type="InterPro" id="IPR050093">
    <property type="entry name" value="ABC_SmlMolc_Importer"/>
</dbReference>
<gene>
    <name evidence="5" type="ORF">RIF23_07435</name>
</gene>
<dbReference type="Pfam" id="PF03459">
    <property type="entry name" value="TOBE"/>
    <property type="match status" value="1"/>
</dbReference>
<keyword evidence="6" id="KW-1185">Reference proteome</keyword>
<dbReference type="Gene3D" id="3.40.50.300">
    <property type="entry name" value="P-loop containing nucleotide triphosphate hydrolases"/>
    <property type="match status" value="1"/>
</dbReference>
<name>A0ABU2H667_9ACTN</name>
<dbReference type="PANTHER" id="PTHR42781:SF4">
    <property type="entry name" value="SPERMIDINE_PUTRESCINE IMPORT ATP-BINDING PROTEIN POTA"/>
    <property type="match status" value="1"/>
</dbReference>
<dbReference type="Gene3D" id="2.40.50.100">
    <property type="match status" value="1"/>
</dbReference>
<reference evidence="6" key="1">
    <citation type="submission" date="2023-07" db="EMBL/GenBank/DDBJ databases">
        <title>Novel species in the genus Lipingzhangella isolated from Sambhar Salt Lake.</title>
        <authorList>
            <person name="Jiya N."/>
            <person name="Kajale S."/>
            <person name="Sharma A."/>
        </authorList>
    </citation>
    <scope>NUCLEOTIDE SEQUENCE [LARGE SCALE GENOMIC DNA]</scope>
    <source>
        <strain evidence="6">LS1_29</strain>
    </source>
</reference>
<feature type="domain" description="ABC transporter" evidence="4">
    <location>
        <begin position="2"/>
        <end position="232"/>
    </location>
</feature>
<accession>A0ABU2H667</accession>
<dbReference type="SUPFAM" id="SSF50331">
    <property type="entry name" value="MOP-like"/>
    <property type="match status" value="1"/>
</dbReference>
<dbReference type="EMBL" id="JAVLVT010000003">
    <property type="protein sequence ID" value="MDS1270124.1"/>
    <property type="molecule type" value="Genomic_DNA"/>
</dbReference>
<evidence type="ECO:0000256" key="2">
    <source>
        <dbReference type="ARBA" id="ARBA00022741"/>
    </source>
</evidence>
<dbReference type="InterPro" id="IPR003439">
    <property type="entry name" value="ABC_transporter-like_ATP-bd"/>
</dbReference>
<keyword evidence="2" id="KW-0547">Nucleotide-binding</keyword>
<proteinExistence type="predicted"/>
<protein>
    <submittedName>
        <fullName evidence="5">ABC transporter ATP-binding protein</fullName>
    </submittedName>
</protein>
<evidence type="ECO:0000313" key="6">
    <source>
        <dbReference type="Proteomes" id="UP001250214"/>
    </source>
</evidence>
<sequence>MTLAVRLRRHVLDAELEVQLDPTGPVTVLFGPSGAGKTTLLRCVAGLDRPEPGSRVALDDQEWTGARQYVPPQHRPVGYLFQEHALFPHLSVLGNVSYGLHRLPRAQRPRRAAEALAATRAGHLVDTPTPRLSGGEGQRVALARALAPEPRLLLLDEPLSALDTPTRLRLRGDLRDILLRLGTPTLMVTHDLGEALAMGDRIAVLVDGRVHQHGPARGVFARPATVSAARALGMDNLLPGHVTSTIGDQLEISVGAWSMRTNPPSGAAGYGAGDAVMVGVRAEEICVTADTEPDARVGDAACVVRQRATVTAVTPEGSRHRLELDVHGVPMVATVANRDAVALCAGQRVSVTVPGDAVHLIPHHQPSEVPPGG</sequence>
<evidence type="ECO:0000256" key="3">
    <source>
        <dbReference type="ARBA" id="ARBA00022840"/>
    </source>
</evidence>
<dbReference type="InterPro" id="IPR027417">
    <property type="entry name" value="P-loop_NTPase"/>
</dbReference>
<keyword evidence="3 5" id="KW-0067">ATP-binding</keyword>
<dbReference type="InterPro" id="IPR003593">
    <property type="entry name" value="AAA+_ATPase"/>
</dbReference>
<dbReference type="InterPro" id="IPR008995">
    <property type="entry name" value="Mo/tungstate-bd_C_term_dom"/>
</dbReference>
<evidence type="ECO:0000259" key="4">
    <source>
        <dbReference type="PROSITE" id="PS50893"/>
    </source>
</evidence>
<dbReference type="PANTHER" id="PTHR42781">
    <property type="entry name" value="SPERMIDINE/PUTRESCINE IMPORT ATP-BINDING PROTEIN POTA"/>
    <property type="match status" value="1"/>
</dbReference>
<dbReference type="Gene3D" id="2.40.50.140">
    <property type="entry name" value="Nucleic acid-binding proteins"/>
    <property type="match status" value="1"/>
</dbReference>
<comment type="caution">
    <text evidence="5">The sequence shown here is derived from an EMBL/GenBank/DDBJ whole genome shotgun (WGS) entry which is preliminary data.</text>
</comment>
<dbReference type="SUPFAM" id="SSF52540">
    <property type="entry name" value="P-loop containing nucleoside triphosphate hydrolases"/>
    <property type="match status" value="1"/>
</dbReference>